<dbReference type="InterPro" id="IPR033399">
    <property type="entry name" value="TP_0789-like"/>
</dbReference>
<dbReference type="AlphaFoldDB" id="A0A9D6V098"/>
<dbReference type="EMBL" id="JACRDE010000253">
    <property type="protein sequence ID" value="MBI5249695.1"/>
    <property type="molecule type" value="Genomic_DNA"/>
</dbReference>
<accession>A0A9D6V098</accession>
<keyword evidence="2" id="KW-0449">Lipoprotein</keyword>
<evidence type="ECO:0000313" key="2">
    <source>
        <dbReference type="EMBL" id="MBI5249695.1"/>
    </source>
</evidence>
<comment type="caution">
    <text evidence="2">The sequence shown here is derived from an EMBL/GenBank/DDBJ whole genome shotgun (WGS) entry which is preliminary data.</text>
</comment>
<proteinExistence type="predicted"/>
<dbReference type="CDD" id="cd16329">
    <property type="entry name" value="LolA_like"/>
    <property type="match status" value="1"/>
</dbReference>
<protein>
    <submittedName>
        <fullName evidence="2">Outer membrane lipoprotein-sorting protein</fullName>
    </submittedName>
</protein>
<organism evidence="2 3">
    <name type="scientific">Desulfomonile tiedjei</name>
    <dbReference type="NCBI Taxonomy" id="2358"/>
    <lineage>
        <taxon>Bacteria</taxon>
        <taxon>Pseudomonadati</taxon>
        <taxon>Thermodesulfobacteriota</taxon>
        <taxon>Desulfomonilia</taxon>
        <taxon>Desulfomonilales</taxon>
        <taxon>Desulfomonilaceae</taxon>
        <taxon>Desulfomonile</taxon>
    </lineage>
</organism>
<evidence type="ECO:0000313" key="3">
    <source>
        <dbReference type="Proteomes" id="UP000807825"/>
    </source>
</evidence>
<name>A0A9D6V098_9BACT</name>
<gene>
    <name evidence="2" type="ORF">HY912_09385</name>
</gene>
<dbReference type="Gene3D" id="2.50.20.10">
    <property type="entry name" value="Lipoprotein localisation LolA/LolB/LppX"/>
    <property type="match status" value="1"/>
</dbReference>
<dbReference type="Proteomes" id="UP000807825">
    <property type="component" value="Unassembled WGS sequence"/>
</dbReference>
<reference evidence="2" key="1">
    <citation type="submission" date="2020-07" db="EMBL/GenBank/DDBJ databases">
        <title>Huge and variable diversity of episymbiotic CPR bacteria and DPANN archaea in groundwater ecosystems.</title>
        <authorList>
            <person name="He C.Y."/>
            <person name="Keren R."/>
            <person name="Whittaker M."/>
            <person name="Farag I.F."/>
            <person name="Doudna J."/>
            <person name="Cate J.H.D."/>
            <person name="Banfield J.F."/>
        </authorList>
    </citation>
    <scope>NUCLEOTIDE SEQUENCE</scope>
    <source>
        <strain evidence="2">NC_groundwater_1664_Pr3_B-0.1um_52_9</strain>
    </source>
</reference>
<evidence type="ECO:0000259" key="1">
    <source>
        <dbReference type="Pfam" id="PF17131"/>
    </source>
</evidence>
<dbReference type="Pfam" id="PF17131">
    <property type="entry name" value="LolA_like"/>
    <property type="match status" value="1"/>
</dbReference>
<sequence length="235" mass="26963">MTAQEILQRVEKASFGENFRVVLSTKTLKNKKPPVNHVLWLIGAKTPDSNVFFIDFEQPKESEGLRFLIEVRGNKDAKAFMYLPSTGKTLPLAMDDPSVDLGGTGLTMDDIRGFIPKGEEQATLVKEEKSDGRDCYVLRIAQPESKAERMLWITKQDFLVIKSQYTDEQGKVKRKFRVTEFFNTDQGREFPREEEVVIPDKDTRIIVRQENAVFGIELPQEVLDPAKFGTFQWKK</sequence>
<feature type="domain" description="Uncharacterized protein TP-0789" evidence="1">
    <location>
        <begin position="52"/>
        <end position="226"/>
    </location>
</feature>